<comment type="caution">
    <text evidence="1">The sequence shown here is derived from an EMBL/GenBank/DDBJ whole genome shotgun (WGS) entry which is preliminary data.</text>
</comment>
<evidence type="ECO:0000313" key="1">
    <source>
        <dbReference type="EMBL" id="ESS57762.1"/>
    </source>
</evidence>
<dbReference type="InterPro" id="IPR017483">
    <property type="entry name" value="CHP03034"/>
</dbReference>
<gene>
    <name evidence="1" type="ORF">EDP2_1435</name>
</gene>
<dbReference type="Proteomes" id="UP000017834">
    <property type="component" value="Unassembled WGS sequence"/>
</dbReference>
<evidence type="ECO:0000313" key="2">
    <source>
        <dbReference type="Proteomes" id="UP000017834"/>
    </source>
</evidence>
<protein>
    <recommendedName>
        <fullName evidence="3">DUF3289 family protein</fullName>
    </recommendedName>
</protein>
<accession>A0ABN0Q6P9</accession>
<reference evidence="1 2" key="1">
    <citation type="journal article" date="2014" name="Genome Announc.">
        <title>Draft Genome Sequence of Enterobacter cloacae Strain S611.</title>
        <authorList>
            <person name="Wang D."/>
            <person name="Han C.S."/>
            <person name="Dichosa A.E."/>
            <person name="Gleasner C.D."/>
            <person name="Johnson S.L."/>
            <person name="Daligault H.E."/>
            <person name="Davenport K.W."/>
            <person name="Li P.E."/>
            <person name="Pierson E.A."/>
            <person name="Pierson L.S.III."/>
        </authorList>
    </citation>
    <scope>NUCLEOTIDE SEQUENCE [LARGE SCALE GENOMIC DNA]</scope>
    <source>
        <strain evidence="1 2">S611</strain>
    </source>
</reference>
<keyword evidence="2" id="KW-1185">Reference proteome</keyword>
<sequence>MGITVHDTWATHITVKSLYIDETYYRAEVHYKIQDHFGLDITDISKFKFNQFRFFRIWFMLQRYERFGYKPFMTNMEATVEISGERNEI</sequence>
<dbReference type="EMBL" id="AXOM01000046">
    <property type="protein sequence ID" value="ESS57762.1"/>
    <property type="molecule type" value="Genomic_DNA"/>
</dbReference>
<evidence type="ECO:0008006" key="3">
    <source>
        <dbReference type="Google" id="ProtNLM"/>
    </source>
</evidence>
<dbReference type="Pfam" id="PF11692">
    <property type="entry name" value="DUF3289"/>
    <property type="match status" value="1"/>
</dbReference>
<name>A0ABN0Q6P9_ENTCL</name>
<proteinExistence type="predicted"/>
<organism evidence="1 2">
    <name type="scientific">Enterobacter cloacae S611</name>
    <dbReference type="NCBI Taxonomy" id="1399146"/>
    <lineage>
        <taxon>Bacteria</taxon>
        <taxon>Pseudomonadati</taxon>
        <taxon>Pseudomonadota</taxon>
        <taxon>Gammaproteobacteria</taxon>
        <taxon>Enterobacterales</taxon>
        <taxon>Enterobacteriaceae</taxon>
        <taxon>Enterobacter</taxon>
        <taxon>Enterobacter cloacae complex</taxon>
    </lineage>
</organism>